<accession>A0AAN8X1J2</accession>
<protein>
    <submittedName>
        <fullName evidence="2">Uncharacterized protein</fullName>
    </submittedName>
</protein>
<evidence type="ECO:0000313" key="2">
    <source>
        <dbReference type="EMBL" id="KAK7070339.1"/>
    </source>
</evidence>
<keyword evidence="3" id="KW-1185">Reference proteome</keyword>
<gene>
    <name evidence="2" type="ORF">SK128_011311</name>
</gene>
<comment type="caution">
    <text evidence="2">The sequence shown here is derived from an EMBL/GenBank/DDBJ whole genome shotgun (WGS) entry which is preliminary data.</text>
</comment>
<evidence type="ECO:0000313" key="3">
    <source>
        <dbReference type="Proteomes" id="UP001381693"/>
    </source>
</evidence>
<feature type="non-terminal residue" evidence="2">
    <location>
        <position position="58"/>
    </location>
</feature>
<dbReference type="AlphaFoldDB" id="A0AAN8X1J2"/>
<dbReference type="EMBL" id="JAXCGZ010015416">
    <property type="protein sequence ID" value="KAK7070339.1"/>
    <property type="molecule type" value="Genomic_DNA"/>
</dbReference>
<name>A0AAN8X1J2_HALRR</name>
<feature type="compositionally biased region" description="Polar residues" evidence="1">
    <location>
        <begin position="11"/>
        <end position="23"/>
    </location>
</feature>
<proteinExistence type="predicted"/>
<organism evidence="2 3">
    <name type="scientific">Halocaridina rubra</name>
    <name type="common">Hawaiian red shrimp</name>
    <dbReference type="NCBI Taxonomy" id="373956"/>
    <lineage>
        <taxon>Eukaryota</taxon>
        <taxon>Metazoa</taxon>
        <taxon>Ecdysozoa</taxon>
        <taxon>Arthropoda</taxon>
        <taxon>Crustacea</taxon>
        <taxon>Multicrustacea</taxon>
        <taxon>Malacostraca</taxon>
        <taxon>Eumalacostraca</taxon>
        <taxon>Eucarida</taxon>
        <taxon>Decapoda</taxon>
        <taxon>Pleocyemata</taxon>
        <taxon>Caridea</taxon>
        <taxon>Atyoidea</taxon>
        <taxon>Atyidae</taxon>
        <taxon>Halocaridina</taxon>
    </lineage>
</organism>
<feature type="region of interest" description="Disordered" evidence="1">
    <location>
        <begin position="1"/>
        <end position="23"/>
    </location>
</feature>
<sequence>VSEGNFPNRWDTATSNGGQRDTVCQTGDGPLRWCQHLSWPAANTSLSASSNFLPSKGM</sequence>
<feature type="non-terminal residue" evidence="2">
    <location>
        <position position="1"/>
    </location>
</feature>
<evidence type="ECO:0000256" key="1">
    <source>
        <dbReference type="SAM" id="MobiDB-lite"/>
    </source>
</evidence>
<dbReference type="Proteomes" id="UP001381693">
    <property type="component" value="Unassembled WGS sequence"/>
</dbReference>
<reference evidence="2 3" key="1">
    <citation type="submission" date="2023-11" db="EMBL/GenBank/DDBJ databases">
        <title>Halocaridina rubra genome assembly.</title>
        <authorList>
            <person name="Smith C."/>
        </authorList>
    </citation>
    <scope>NUCLEOTIDE SEQUENCE [LARGE SCALE GENOMIC DNA]</scope>
    <source>
        <strain evidence="2">EP-1</strain>
        <tissue evidence="2">Whole</tissue>
    </source>
</reference>